<dbReference type="KEGG" id="cpor:BED41_08220"/>
<reference evidence="5" key="1">
    <citation type="submission" date="2016-08" db="EMBL/GenBank/DDBJ databases">
        <title>Complete genome of Cloacibacillus porcorum.</title>
        <authorList>
            <person name="Looft T."/>
            <person name="Bayles D.O."/>
            <person name="Alt D.P."/>
        </authorList>
    </citation>
    <scope>NUCLEOTIDE SEQUENCE [LARGE SCALE GENOMIC DNA]</scope>
    <source>
        <strain evidence="5">CL-84</strain>
    </source>
</reference>
<dbReference type="Pfam" id="PF13404">
    <property type="entry name" value="HTH_AsnC-type"/>
    <property type="match status" value="1"/>
</dbReference>
<dbReference type="InterPro" id="IPR000485">
    <property type="entry name" value="AsnC-type_HTH_dom"/>
</dbReference>
<dbReference type="Gene3D" id="1.10.10.10">
    <property type="entry name" value="Winged helix-like DNA-binding domain superfamily/Winged helix DNA-binding domain"/>
    <property type="match status" value="1"/>
</dbReference>
<sequence length="157" mass="17888">MRERQITLDETDWKILETLQDNARSTFTEIGQIVGLTAPAVRERIRRMEDEELIAGYRPVINYNVLGRPLHALISLKYKSASRAAERSEFSQLGLFKDIPGVLRSWLVTGDTECVIEAVTATMKELDAILVELNRLGFLTVTYMVLEDTGERNCRKL</sequence>
<evidence type="ECO:0000256" key="2">
    <source>
        <dbReference type="ARBA" id="ARBA00023125"/>
    </source>
</evidence>
<dbReference type="Gene3D" id="3.30.70.920">
    <property type="match status" value="1"/>
</dbReference>
<dbReference type="GeneID" id="83057835"/>
<accession>A0A1B2I505</accession>
<feature type="domain" description="HTH asnC-type" evidence="4">
    <location>
        <begin position="8"/>
        <end position="69"/>
    </location>
</feature>
<organism evidence="5 6">
    <name type="scientific">Cloacibacillus porcorum</name>
    <dbReference type="NCBI Taxonomy" id="1197717"/>
    <lineage>
        <taxon>Bacteria</taxon>
        <taxon>Thermotogati</taxon>
        <taxon>Synergistota</taxon>
        <taxon>Synergistia</taxon>
        <taxon>Synergistales</taxon>
        <taxon>Synergistaceae</taxon>
        <taxon>Cloacibacillus</taxon>
    </lineage>
</organism>
<evidence type="ECO:0000313" key="6">
    <source>
        <dbReference type="Proteomes" id="UP000093044"/>
    </source>
</evidence>
<keyword evidence="6" id="KW-1185">Reference proteome</keyword>
<dbReference type="PANTHER" id="PTHR30154">
    <property type="entry name" value="LEUCINE-RESPONSIVE REGULATORY PROTEIN"/>
    <property type="match status" value="1"/>
</dbReference>
<keyword evidence="2" id="KW-0238">DNA-binding</keyword>
<dbReference type="CDD" id="cd00090">
    <property type="entry name" value="HTH_ARSR"/>
    <property type="match status" value="1"/>
</dbReference>
<gene>
    <name evidence="5" type="ORF">BED41_08220</name>
</gene>
<dbReference type="AlphaFoldDB" id="A0A1B2I505"/>
<dbReference type="RefSeq" id="WP_066744765.1">
    <property type="nucleotide sequence ID" value="NZ_CP016757.1"/>
</dbReference>
<dbReference type="GO" id="GO:0005829">
    <property type="term" value="C:cytosol"/>
    <property type="evidence" value="ECO:0007669"/>
    <property type="project" value="TreeGrafter"/>
</dbReference>
<keyword evidence="3" id="KW-0804">Transcription</keyword>
<dbReference type="SMART" id="SM00344">
    <property type="entry name" value="HTH_ASNC"/>
    <property type="match status" value="1"/>
</dbReference>
<name>A0A1B2I505_9BACT</name>
<dbReference type="STRING" id="1197717.BED41_08220"/>
<dbReference type="PRINTS" id="PR00033">
    <property type="entry name" value="HTHASNC"/>
</dbReference>
<protein>
    <recommendedName>
        <fullName evidence="4">HTH asnC-type domain-containing protein</fullName>
    </recommendedName>
</protein>
<dbReference type="GO" id="GO:0043200">
    <property type="term" value="P:response to amino acid"/>
    <property type="evidence" value="ECO:0007669"/>
    <property type="project" value="TreeGrafter"/>
</dbReference>
<dbReference type="PANTHER" id="PTHR30154:SF53">
    <property type="entry name" value="HTH-TYPE TRANSCRIPTIONAL REGULATOR LRPC"/>
    <property type="match status" value="1"/>
</dbReference>
<evidence type="ECO:0000256" key="3">
    <source>
        <dbReference type="ARBA" id="ARBA00023163"/>
    </source>
</evidence>
<dbReference type="GO" id="GO:0043565">
    <property type="term" value="F:sequence-specific DNA binding"/>
    <property type="evidence" value="ECO:0007669"/>
    <property type="project" value="InterPro"/>
</dbReference>
<dbReference type="Proteomes" id="UP000093044">
    <property type="component" value="Chromosome"/>
</dbReference>
<keyword evidence="1" id="KW-0805">Transcription regulation</keyword>
<dbReference type="InterPro" id="IPR019888">
    <property type="entry name" value="Tscrpt_reg_AsnC-like"/>
</dbReference>
<dbReference type="InterPro" id="IPR036390">
    <property type="entry name" value="WH_DNA-bd_sf"/>
</dbReference>
<dbReference type="InterPro" id="IPR036388">
    <property type="entry name" value="WH-like_DNA-bd_sf"/>
</dbReference>
<evidence type="ECO:0000259" key="4">
    <source>
        <dbReference type="PROSITE" id="PS50956"/>
    </source>
</evidence>
<dbReference type="InterPro" id="IPR011991">
    <property type="entry name" value="ArsR-like_HTH"/>
</dbReference>
<dbReference type="PROSITE" id="PS50956">
    <property type="entry name" value="HTH_ASNC_2"/>
    <property type="match status" value="1"/>
</dbReference>
<evidence type="ECO:0000256" key="1">
    <source>
        <dbReference type="ARBA" id="ARBA00023015"/>
    </source>
</evidence>
<dbReference type="SUPFAM" id="SSF46785">
    <property type="entry name" value="Winged helix' DNA-binding domain"/>
    <property type="match status" value="1"/>
</dbReference>
<dbReference type="EMBL" id="CP016757">
    <property type="protein sequence ID" value="ANZ45065.1"/>
    <property type="molecule type" value="Genomic_DNA"/>
</dbReference>
<evidence type="ECO:0000313" key="5">
    <source>
        <dbReference type="EMBL" id="ANZ45065.1"/>
    </source>
</evidence>
<proteinExistence type="predicted"/>